<dbReference type="InterPro" id="IPR035901">
    <property type="entry name" value="GIY-YIG_endonuc_sf"/>
</dbReference>
<dbReference type="PROSITE" id="PS50164">
    <property type="entry name" value="GIY_YIG"/>
    <property type="match status" value="1"/>
</dbReference>
<dbReference type="Proteomes" id="UP000596329">
    <property type="component" value="Chromosome"/>
</dbReference>
<sequence>MNNTMIEYNEGSHIYYVYIITNKYRSTYYIGVTNNLSIRLQQHKENIEKGIKTFASKYNIEFLVYYEKFTWIQLAIAREKELKGWRREKKLDLIKSFNNNFEFLNDRFVKDNAIPPVSE</sequence>
<evidence type="ECO:0000256" key="1">
    <source>
        <dbReference type="ARBA" id="ARBA00007435"/>
    </source>
</evidence>
<dbReference type="RefSeq" id="WP_203096346.1">
    <property type="nucleotide sequence ID" value="NZ_CP059075.1"/>
</dbReference>
<accession>A0A7U2NI37</accession>
<organism evidence="3 4">
    <name type="scientific">Flavobacterium psychrophilum</name>
    <dbReference type="NCBI Taxonomy" id="96345"/>
    <lineage>
        <taxon>Bacteria</taxon>
        <taxon>Pseudomonadati</taxon>
        <taxon>Bacteroidota</taxon>
        <taxon>Flavobacteriia</taxon>
        <taxon>Flavobacteriales</taxon>
        <taxon>Flavobacteriaceae</taxon>
        <taxon>Flavobacterium</taxon>
    </lineage>
</organism>
<dbReference type="CDD" id="cd10448">
    <property type="entry name" value="GIY-YIG_unchar_3"/>
    <property type="match status" value="1"/>
</dbReference>
<dbReference type="PANTHER" id="PTHR34477">
    <property type="entry name" value="UPF0213 PROTEIN YHBQ"/>
    <property type="match status" value="1"/>
</dbReference>
<comment type="similarity">
    <text evidence="1">Belongs to the UPF0213 family.</text>
</comment>
<dbReference type="EMBL" id="CP059075">
    <property type="protein sequence ID" value="QRE05363.1"/>
    <property type="molecule type" value="Genomic_DNA"/>
</dbReference>
<reference evidence="3 4" key="1">
    <citation type="submission" date="2020-07" db="EMBL/GenBank/DDBJ databases">
        <title>Genomic characterization of Flavobacterium psychrophilum strains.</title>
        <authorList>
            <person name="Castillo D."/>
            <person name="Jorgensen J."/>
            <person name="Middelboe M."/>
        </authorList>
    </citation>
    <scope>NUCLEOTIDE SEQUENCE [LARGE SCALE GENOMIC DNA]</scope>
    <source>
        <strain evidence="3 4">FPS-R7</strain>
    </source>
</reference>
<evidence type="ECO:0000313" key="4">
    <source>
        <dbReference type="Proteomes" id="UP000596329"/>
    </source>
</evidence>
<dbReference type="PANTHER" id="PTHR34477:SF5">
    <property type="entry name" value="BSL5627 PROTEIN"/>
    <property type="match status" value="1"/>
</dbReference>
<name>A0A7U2NI37_FLAPS</name>
<proteinExistence type="inferred from homology"/>
<dbReference type="Pfam" id="PF01541">
    <property type="entry name" value="GIY-YIG"/>
    <property type="match status" value="1"/>
</dbReference>
<protein>
    <submittedName>
        <fullName evidence="3">GIY-YIG nuclease family protein</fullName>
    </submittedName>
</protein>
<feature type="domain" description="GIY-YIG" evidence="2">
    <location>
        <begin position="13"/>
        <end position="92"/>
    </location>
</feature>
<evidence type="ECO:0000313" key="3">
    <source>
        <dbReference type="EMBL" id="QRE05363.1"/>
    </source>
</evidence>
<dbReference type="AlphaFoldDB" id="A0A7U2NI37"/>
<gene>
    <name evidence="3" type="ORF">H0H26_02525</name>
</gene>
<dbReference type="Gene3D" id="3.40.1440.10">
    <property type="entry name" value="GIY-YIG endonuclease"/>
    <property type="match status" value="1"/>
</dbReference>
<dbReference type="InterPro" id="IPR000305">
    <property type="entry name" value="GIY-YIG_endonuc"/>
</dbReference>
<evidence type="ECO:0000259" key="2">
    <source>
        <dbReference type="PROSITE" id="PS50164"/>
    </source>
</evidence>
<dbReference type="SUPFAM" id="SSF82771">
    <property type="entry name" value="GIY-YIG endonuclease"/>
    <property type="match status" value="1"/>
</dbReference>
<dbReference type="InterPro" id="IPR050190">
    <property type="entry name" value="UPF0213_domain"/>
</dbReference>